<dbReference type="Proteomes" id="UP000887013">
    <property type="component" value="Unassembled WGS sequence"/>
</dbReference>
<protein>
    <submittedName>
        <fullName evidence="1">Uncharacterized protein</fullName>
    </submittedName>
</protein>
<name>A0A8X6MPH9_NEPPI</name>
<comment type="caution">
    <text evidence="1">The sequence shown here is derived from an EMBL/GenBank/DDBJ whole genome shotgun (WGS) entry which is preliminary data.</text>
</comment>
<gene>
    <name evidence="1" type="ORF">NPIL_143851</name>
</gene>
<dbReference type="AlphaFoldDB" id="A0A8X6MPH9"/>
<reference evidence="1" key="1">
    <citation type="submission" date="2020-08" db="EMBL/GenBank/DDBJ databases">
        <title>Multicomponent nature underlies the extraordinary mechanical properties of spider dragline silk.</title>
        <authorList>
            <person name="Kono N."/>
            <person name="Nakamura H."/>
            <person name="Mori M."/>
            <person name="Yoshida Y."/>
            <person name="Ohtoshi R."/>
            <person name="Malay A.D."/>
            <person name="Moran D.A.P."/>
            <person name="Tomita M."/>
            <person name="Numata K."/>
            <person name="Arakawa K."/>
        </authorList>
    </citation>
    <scope>NUCLEOTIDE SEQUENCE</scope>
</reference>
<dbReference type="EMBL" id="BMAW01000852">
    <property type="protein sequence ID" value="GFS71059.1"/>
    <property type="molecule type" value="Genomic_DNA"/>
</dbReference>
<evidence type="ECO:0000313" key="1">
    <source>
        <dbReference type="EMBL" id="GFS71059.1"/>
    </source>
</evidence>
<keyword evidence="2" id="KW-1185">Reference proteome</keyword>
<evidence type="ECO:0000313" key="2">
    <source>
        <dbReference type="Proteomes" id="UP000887013"/>
    </source>
</evidence>
<accession>A0A8X6MPH9</accession>
<organism evidence="1 2">
    <name type="scientific">Nephila pilipes</name>
    <name type="common">Giant wood spider</name>
    <name type="synonym">Nephila maculata</name>
    <dbReference type="NCBI Taxonomy" id="299642"/>
    <lineage>
        <taxon>Eukaryota</taxon>
        <taxon>Metazoa</taxon>
        <taxon>Ecdysozoa</taxon>
        <taxon>Arthropoda</taxon>
        <taxon>Chelicerata</taxon>
        <taxon>Arachnida</taxon>
        <taxon>Araneae</taxon>
        <taxon>Araneomorphae</taxon>
        <taxon>Entelegynae</taxon>
        <taxon>Araneoidea</taxon>
        <taxon>Nephilidae</taxon>
        <taxon>Nephila</taxon>
    </lineage>
</organism>
<sequence>MWPLRLLHWFPKADKRLVSSATPTRKRAREEEFDAVFVNFRAELNKDHFIEFWLTTHSTFMAEIMLQSTPNIFCQTTILVSVCAALSLPKTNASSLQLPLHIEPSDCSHLCHIFNTLNKRLNLLAIEDCIQKSSGLPLLY</sequence>
<proteinExistence type="predicted"/>